<reference evidence="2 3" key="1">
    <citation type="submission" date="2020-04" db="EMBL/GenBank/DDBJ databases">
        <title>Perkinsus olseni comparative genomics.</title>
        <authorList>
            <person name="Bogema D.R."/>
        </authorList>
    </citation>
    <scope>NUCLEOTIDE SEQUENCE [LARGE SCALE GENOMIC DNA]</scope>
    <source>
        <strain evidence="2">00978-12</strain>
    </source>
</reference>
<dbReference type="Pfam" id="PF14318">
    <property type="entry name" value="Mononeg_mRNAcap"/>
    <property type="match status" value="1"/>
</dbReference>
<evidence type="ECO:0000313" key="3">
    <source>
        <dbReference type="Proteomes" id="UP000541610"/>
    </source>
</evidence>
<gene>
    <name evidence="2" type="ORF">FOZ60_003104</name>
</gene>
<dbReference type="Pfam" id="PF00946">
    <property type="entry name" value="Mononeg_RNA_pol"/>
    <property type="match status" value="1"/>
</dbReference>
<dbReference type="GO" id="GO:0004482">
    <property type="term" value="F:mRNA 5'-cap (guanine-N7-)-methyltransferase activity"/>
    <property type="evidence" value="ECO:0007669"/>
    <property type="project" value="InterPro"/>
</dbReference>
<comment type="caution">
    <text evidence="2">The sequence shown here is derived from an EMBL/GenBank/DDBJ whole genome shotgun (WGS) entry which is preliminary data.</text>
</comment>
<dbReference type="Proteomes" id="UP000541610">
    <property type="component" value="Unassembled WGS sequence"/>
</dbReference>
<dbReference type="PROSITE" id="PS50526">
    <property type="entry name" value="RDRP_SSRNA_NEG_NONSEG"/>
    <property type="match status" value="1"/>
</dbReference>
<organism evidence="2 3">
    <name type="scientific">Perkinsus olseni</name>
    <name type="common">Perkinsus atlanticus</name>
    <dbReference type="NCBI Taxonomy" id="32597"/>
    <lineage>
        <taxon>Eukaryota</taxon>
        <taxon>Sar</taxon>
        <taxon>Alveolata</taxon>
        <taxon>Perkinsozoa</taxon>
        <taxon>Perkinsea</taxon>
        <taxon>Perkinsida</taxon>
        <taxon>Perkinsidae</taxon>
        <taxon>Perkinsus</taxon>
    </lineage>
</organism>
<proteinExistence type="predicted"/>
<dbReference type="InterPro" id="IPR026890">
    <property type="entry name" value="Mononeg_mRNAcap"/>
</dbReference>
<evidence type="ECO:0000259" key="1">
    <source>
        <dbReference type="PROSITE" id="PS50526"/>
    </source>
</evidence>
<protein>
    <recommendedName>
        <fullName evidence="1">RdRp catalytic domain-containing protein</fullName>
    </recommendedName>
</protein>
<dbReference type="GO" id="GO:0003968">
    <property type="term" value="F:RNA-directed RNA polymerase activity"/>
    <property type="evidence" value="ECO:0007669"/>
    <property type="project" value="InterPro"/>
</dbReference>
<dbReference type="InterPro" id="IPR014023">
    <property type="entry name" value="Mononeg_RNA_pol_cat"/>
</dbReference>
<feature type="domain" description="RdRp catalytic" evidence="1">
    <location>
        <begin position="158"/>
        <end position="377"/>
    </location>
</feature>
<evidence type="ECO:0000313" key="2">
    <source>
        <dbReference type="EMBL" id="KAF4688156.1"/>
    </source>
</evidence>
<accession>A0A7J6NX77</accession>
<dbReference type="GO" id="GO:0005524">
    <property type="term" value="F:ATP binding"/>
    <property type="evidence" value="ECO:0007669"/>
    <property type="project" value="InterPro"/>
</dbReference>
<name>A0A7J6NX77_PEROL</name>
<dbReference type="AlphaFoldDB" id="A0A7J6NX77"/>
<dbReference type="OrthoDB" id="7402257at2759"/>
<sequence>MWAEVRFSQVLPFDTTPDTASLMGDKAIALNIDDIYHIYDARVTGYSPSGRPRTDRRQLMQLLAEKDLDAGAAAQDFAEAKVDPASLIFMLKTKERQPNPVEEREFGYTTIRNRLALSTAERNVQHSLFDYVPEIMLGKTATAVDQDLERRDSPDRCLSFNVNLDYKKWCQEKTGWNTRGTTEFLDDIFGTGIYGAIHSFYGSVVYVSADPSLPPPELVFTADEEGLPQYAKDELARSKIQKWLSAKAEEARRHWAGDQSPLSFMSDKRGVEGQCQKVWTVDTFADVSLAAHRCGFNARIRGSGDNVTAQVLVRLPDYIPIGEEQGPLARQVVSEAAQRFMTELIHISGVMGKPLKPMETWLDDELYLFGKQWVLRDTILPQVLKKVSKVNDESALSIQGLDEEVGLVNSGCYDALKCAQDPVPALMVRALRTGPLLMQELHENSVTGSSRPRRKLRRLLPGVPKDDRLRAYIGSFMMLGSSLGFPPLTSLPACLYYRRHPDQAACSLSAVRCMASGGYKPASKIYRALDQRLVSPVPLSSPEPLITNPIRVPLVPTASVSGLLRNDVSAALKEIPIRNESYAELIRVDNRAASNALCAALTGMQPHLNPKYASLIYSRSVCATLDRVTSKFFTTSTLRRVGGVLKDSVTRACDGVDANLSARCAFISDCWKAPTNSTSPLGCSTNLIRDLRNQLLPGVAVDGVTCPCSVEQVAISTVMPDQPLPTGAPCMVISSTLAGQDPNARAAETRGPYEGYYGSSTKRKMVQGDVRASDLSRPQANCVNLTMESKSMTEPGSNLAGLVDQVVFSQSPYTASSLMELTGVQVEGCGWHRIQSPMVDVAISPNYRTGLTTELATSSDTLAGLCRSSTEYTTPARSIRIIVGGRVLRYKVRAQPATHARPLRRERCSL</sequence>
<dbReference type="EMBL" id="JABANP010000160">
    <property type="protein sequence ID" value="KAF4688156.1"/>
    <property type="molecule type" value="Genomic_DNA"/>
</dbReference>